<gene>
    <name evidence="3" type="ORF">G9Q37_07435</name>
</gene>
<feature type="domain" description="SGNH hydrolase-type esterase" evidence="2">
    <location>
        <begin position="86"/>
        <end position="233"/>
    </location>
</feature>
<evidence type="ECO:0000313" key="3">
    <source>
        <dbReference type="EMBL" id="QIM51982.1"/>
    </source>
</evidence>
<dbReference type="PANTHER" id="PTHR30383:SF5">
    <property type="entry name" value="SGNH HYDROLASE-TYPE ESTERASE DOMAIN-CONTAINING PROTEIN"/>
    <property type="match status" value="1"/>
</dbReference>
<proteinExistence type="predicted"/>
<dbReference type="PANTHER" id="PTHR30383">
    <property type="entry name" value="THIOESTERASE 1/PROTEASE 1/LYSOPHOSPHOLIPASE L1"/>
    <property type="match status" value="1"/>
</dbReference>
<dbReference type="SUPFAM" id="SSF52266">
    <property type="entry name" value="SGNH hydrolase"/>
    <property type="match status" value="1"/>
</dbReference>
<dbReference type="GO" id="GO:0004622">
    <property type="term" value="F:phosphatidylcholine lysophospholipase activity"/>
    <property type="evidence" value="ECO:0007669"/>
    <property type="project" value="TreeGrafter"/>
</dbReference>
<reference evidence="3 4" key="1">
    <citation type="submission" date="2020-03" db="EMBL/GenBank/DDBJ databases">
        <title>Hydrogenophaga sp. nov. isolated from cyanobacterial mat.</title>
        <authorList>
            <person name="Thorat V."/>
            <person name="Kirdat K."/>
            <person name="Tiwarekar B."/>
            <person name="Costa E.D."/>
            <person name="Yadav A."/>
        </authorList>
    </citation>
    <scope>NUCLEOTIDE SEQUENCE [LARGE SCALE GENOMIC DNA]</scope>
    <source>
        <strain evidence="3 4">BA0156</strain>
    </source>
</reference>
<dbReference type="Gene3D" id="3.40.50.1110">
    <property type="entry name" value="SGNH hydrolase"/>
    <property type="match status" value="1"/>
</dbReference>
<protein>
    <submittedName>
        <fullName evidence="3">GDSL family lipase</fullName>
    </submittedName>
</protein>
<dbReference type="EMBL" id="CP049989">
    <property type="protein sequence ID" value="QIM51982.1"/>
    <property type="molecule type" value="Genomic_DNA"/>
</dbReference>
<evidence type="ECO:0000313" key="4">
    <source>
        <dbReference type="Proteomes" id="UP000503162"/>
    </source>
</evidence>
<organism evidence="3 4">
    <name type="scientific">Hydrogenophaga crocea</name>
    <dbReference type="NCBI Taxonomy" id="2716225"/>
    <lineage>
        <taxon>Bacteria</taxon>
        <taxon>Pseudomonadati</taxon>
        <taxon>Pseudomonadota</taxon>
        <taxon>Betaproteobacteria</taxon>
        <taxon>Burkholderiales</taxon>
        <taxon>Comamonadaceae</taxon>
        <taxon>Hydrogenophaga</taxon>
    </lineage>
</organism>
<evidence type="ECO:0000259" key="2">
    <source>
        <dbReference type="Pfam" id="PF13472"/>
    </source>
</evidence>
<feature type="chain" id="PRO_5026344320" evidence="1">
    <location>
        <begin position="20"/>
        <end position="245"/>
    </location>
</feature>
<keyword evidence="1" id="KW-0732">Signal</keyword>
<dbReference type="Pfam" id="PF13472">
    <property type="entry name" value="Lipase_GDSL_2"/>
    <property type="match status" value="1"/>
</dbReference>
<dbReference type="Proteomes" id="UP000503162">
    <property type="component" value="Chromosome"/>
</dbReference>
<dbReference type="CDD" id="cd04502">
    <property type="entry name" value="SGNH_hydrolase_like_7"/>
    <property type="match status" value="1"/>
</dbReference>
<dbReference type="AlphaFoldDB" id="A0A6G8IFM8"/>
<accession>A0A6G8IFM8</accession>
<keyword evidence="4" id="KW-1185">Reference proteome</keyword>
<dbReference type="InterPro" id="IPR051532">
    <property type="entry name" value="Ester_Hydrolysis_Enzymes"/>
</dbReference>
<sequence>MHTRLVPLVLALCAGGVLAADALPPPPLQGPPQPPSLAVSAIDLASAELRWRSSLDAFAEQDRRARPPAGGVLFVGSSSIRLWDGLETAFAPHPGVLKRGFGGSRLADCVLFADRLVTPYQPRQVVLYAGENDIDEGASPVDVLLRYERFVQYVHKIAPGTRIAFVSIKPSPARQALLPAIQSANRLIRAYTEGQPLLDYIDVHGPMLDDQGRPRPELYAPDRLHLNAAGYALWRELIAPRLRQP</sequence>
<dbReference type="InterPro" id="IPR036514">
    <property type="entry name" value="SGNH_hydro_sf"/>
</dbReference>
<dbReference type="KEGG" id="hcz:G9Q37_07435"/>
<dbReference type="RefSeq" id="WP_166226576.1">
    <property type="nucleotide sequence ID" value="NZ_CP049989.1"/>
</dbReference>
<evidence type="ECO:0000256" key="1">
    <source>
        <dbReference type="SAM" id="SignalP"/>
    </source>
</evidence>
<feature type="signal peptide" evidence="1">
    <location>
        <begin position="1"/>
        <end position="19"/>
    </location>
</feature>
<dbReference type="InterPro" id="IPR013830">
    <property type="entry name" value="SGNH_hydro"/>
</dbReference>
<name>A0A6G8IFM8_9BURK</name>